<dbReference type="PANTHER" id="PTHR43473:SF2">
    <property type="entry name" value="MAGNESIUM-CHELATASE SUBUNIT CHLD, CHLOROPLASTIC"/>
    <property type="match status" value="1"/>
</dbReference>
<evidence type="ECO:0000313" key="4">
    <source>
        <dbReference type="Proteomes" id="UP000286576"/>
    </source>
</evidence>
<dbReference type="InterPro" id="IPR036465">
    <property type="entry name" value="vWFA_dom_sf"/>
</dbReference>
<dbReference type="InterPro" id="IPR002035">
    <property type="entry name" value="VWF_A"/>
</dbReference>
<evidence type="ECO:0000313" key="3">
    <source>
        <dbReference type="EMBL" id="RIV85588.1"/>
    </source>
</evidence>
<name>A0A418NRB6_9SPHN</name>
<keyword evidence="4" id="KW-1185">Reference proteome</keyword>
<dbReference type="SMART" id="SM00327">
    <property type="entry name" value="VWA"/>
    <property type="match status" value="1"/>
</dbReference>
<dbReference type="NCBIfam" id="NF009943">
    <property type="entry name" value="PRK13406.1"/>
    <property type="match status" value="1"/>
</dbReference>
<protein>
    <submittedName>
        <fullName evidence="3">Magnesium chelatase subunit D</fullName>
    </submittedName>
</protein>
<dbReference type="OrthoDB" id="9775079at2"/>
<reference evidence="3 4" key="1">
    <citation type="submission" date="2018-08" db="EMBL/GenBank/DDBJ databases">
        <title>Erythrobacter zhengii sp.nov., a bacterium isolated from deep-sea sediment.</title>
        <authorList>
            <person name="Fang C."/>
            <person name="Wu Y.-H."/>
            <person name="Sun C."/>
            <person name="Wang H."/>
            <person name="Cheng H."/>
            <person name="Meng F.-X."/>
            <person name="Wang C.-S."/>
            <person name="Xu X.-W."/>
        </authorList>
    </citation>
    <scope>NUCLEOTIDE SEQUENCE [LARGE SCALE GENOMIC DNA]</scope>
    <source>
        <strain evidence="3 4">V18</strain>
    </source>
</reference>
<dbReference type="Gene3D" id="3.40.50.300">
    <property type="entry name" value="P-loop containing nucleotide triphosphate hydrolases"/>
    <property type="match status" value="1"/>
</dbReference>
<dbReference type="Gene3D" id="1.10.8.80">
    <property type="entry name" value="Magnesium chelatase subunit I, C-Terminal domain"/>
    <property type="match status" value="1"/>
</dbReference>
<comment type="caution">
    <text evidence="3">The sequence shown here is derived from an EMBL/GenBank/DDBJ whole genome shotgun (WGS) entry which is preliminary data.</text>
</comment>
<feature type="domain" description="VWFA" evidence="2">
    <location>
        <begin position="376"/>
        <end position="555"/>
    </location>
</feature>
<sequence length="562" mass="57848">MAVPTDPLADALLAVRLFALAPRQLGGITLRGGGPVRDLLIEELRTLMAGRTIRRLPANVDDERLQGGIDIAASLTAGQSVRQAGLLDEVQGGGILIVPMAERLRDAVAGKIAQAMESGSETFGLILLDDGIGPDERPPESLLERTALAVDLSAIDTLDFPAAPAEQPLSLQAVASADDGQLDTIAATALALGVHSARALLFAHAATRANAALHGRGHVGDEDLQAAARLVLAPRATQIPQVEPEAPPADEAPSPGNSDAPEQQTSGPPPEDLVLEAALAAIPPDVLALLADQKGRRNAGGSGGGRKAQSRLRGKPLGARPGTPRGGARLALVDTLRSAVPWQALRRRELSTPREDVLVRKSDLRIRRFEERSAAVTIFAVDASGSAAMARLAEAKGAVELLLAQAYVTRSEVALIAFRGEGAELLLPPTRSLTRARRALAGLPGGGGTPLAAGLHAARHLGESVAARGSTPFLVFLTDGSANIGADGFPGRAQARADAEKAARAIAASGLAAVVVDIAPRPRPDARDLAAAMAARYLPLPMADARALSAAVDAARPKGMAA</sequence>
<proteinExistence type="predicted"/>
<feature type="region of interest" description="Disordered" evidence="1">
    <location>
        <begin position="295"/>
        <end position="327"/>
    </location>
</feature>
<dbReference type="Pfam" id="PF13519">
    <property type="entry name" value="VWA_2"/>
    <property type="match status" value="1"/>
</dbReference>
<dbReference type="AlphaFoldDB" id="A0A418NRB6"/>
<dbReference type="Proteomes" id="UP000286576">
    <property type="component" value="Unassembled WGS sequence"/>
</dbReference>
<feature type="region of interest" description="Disordered" evidence="1">
    <location>
        <begin position="238"/>
        <end position="271"/>
    </location>
</feature>
<dbReference type="SUPFAM" id="SSF53300">
    <property type="entry name" value="vWA-like"/>
    <property type="match status" value="1"/>
</dbReference>
<dbReference type="PROSITE" id="PS50234">
    <property type="entry name" value="VWFA"/>
    <property type="match status" value="1"/>
</dbReference>
<feature type="compositionally biased region" description="Low complexity" evidence="1">
    <location>
        <begin position="316"/>
        <end position="327"/>
    </location>
</feature>
<dbReference type="InterPro" id="IPR041628">
    <property type="entry name" value="ChlI/MoxR_AAA_lid"/>
</dbReference>
<accession>A0A418NRB6</accession>
<dbReference type="PANTHER" id="PTHR43473">
    <property type="entry name" value="MAGNESIUM-CHELATASE SUBUNIT CHLD, CHLOROPLASTIC"/>
    <property type="match status" value="1"/>
</dbReference>
<dbReference type="EMBL" id="QXFL01000004">
    <property type="protein sequence ID" value="RIV85588.1"/>
    <property type="molecule type" value="Genomic_DNA"/>
</dbReference>
<evidence type="ECO:0000256" key="1">
    <source>
        <dbReference type="SAM" id="MobiDB-lite"/>
    </source>
</evidence>
<dbReference type="InterPro" id="IPR027417">
    <property type="entry name" value="P-loop_NTPase"/>
</dbReference>
<dbReference type="Gene3D" id="3.40.50.410">
    <property type="entry name" value="von Willebrand factor, type A domain"/>
    <property type="match status" value="1"/>
</dbReference>
<feature type="compositionally biased region" description="Polar residues" evidence="1">
    <location>
        <begin position="256"/>
        <end position="266"/>
    </location>
</feature>
<evidence type="ECO:0000259" key="2">
    <source>
        <dbReference type="PROSITE" id="PS50234"/>
    </source>
</evidence>
<dbReference type="Pfam" id="PF17863">
    <property type="entry name" value="AAA_lid_2"/>
    <property type="match status" value="1"/>
</dbReference>
<gene>
    <name evidence="3" type="ORF">D2V07_09550</name>
</gene>
<organism evidence="3 4">
    <name type="scientific">Aurantiacibacter zhengii</name>
    <dbReference type="NCBI Taxonomy" id="2307003"/>
    <lineage>
        <taxon>Bacteria</taxon>
        <taxon>Pseudomonadati</taxon>
        <taxon>Pseudomonadota</taxon>
        <taxon>Alphaproteobacteria</taxon>
        <taxon>Sphingomonadales</taxon>
        <taxon>Erythrobacteraceae</taxon>
        <taxon>Aurantiacibacter</taxon>
    </lineage>
</organism>